<evidence type="ECO:0000256" key="1">
    <source>
        <dbReference type="ARBA" id="ARBA00022679"/>
    </source>
</evidence>
<dbReference type="AlphaFoldDB" id="A0A835KKC1"/>
<accession>A0A835KKC1</accession>
<evidence type="ECO:0000313" key="4">
    <source>
        <dbReference type="Proteomes" id="UP000636709"/>
    </source>
</evidence>
<dbReference type="EMBL" id="JACEFO010001448">
    <property type="protein sequence ID" value="KAF8736358.1"/>
    <property type="molecule type" value="Genomic_DNA"/>
</dbReference>
<reference evidence="3" key="1">
    <citation type="submission" date="2020-07" db="EMBL/GenBank/DDBJ databases">
        <title>Genome sequence and genetic diversity analysis of an under-domesticated orphan crop, white fonio (Digitaria exilis).</title>
        <authorList>
            <person name="Bennetzen J.L."/>
            <person name="Chen S."/>
            <person name="Ma X."/>
            <person name="Wang X."/>
            <person name="Yssel A.E.J."/>
            <person name="Chaluvadi S.R."/>
            <person name="Johnson M."/>
            <person name="Gangashetty P."/>
            <person name="Hamidou F."/>
            <person name="Sanogo M.D."/>
            <person name="Zwaenepoel A."/>
            <person name="Wallace J."/>
            <person name="Van De Peer Y."/>
            <person name="Van Deynze A."/>
        </authorList>
    </citation>
    <scope>NUCLEOTIDE SEQUENCE</scope>
    <source>
        <tissue evidence="3">Leaves</tissue>
    </source>
</reference>
<dbReference type="PANTHER" id="PTHR31625">
    <property type="match status" value="1"/>
</dbReference>
<comment type="caution">
    <text evidence="3">The sequence shown here is derived from an EMBL/GenBank/DDBJ whole genome shotgun (WGS) entry which is preliminary data.</text>
</comment>
<keyword evidence="4" id="KW-1185">Reference proteome</keyword>
<gene>
    <name evidence="3" type="ORF">HU200_014351</name>
</gene>
<dbReference type="InterPro" id="IPR023213">
    <property type="entry name" value="CAT-like_dom_sf"/>
</dbReference>
<dbReference type="Pfam" id="PF02458">
    <property type="entry name" value="Transferase"/>
    <property type="match status" value="1"/>
</dbReference>
<dbReference type="OrthoDB" id="1862401at2759"/>
<keyword evidence="2" id="KW-0012">Acyltransferase</keyword>
<name>A0A835KKC1_9POAL</name>
<dbReference type="GO" id="GO:0016747">
    <property type="term" value="F:acyltransferase activity, transferring groups other than amino-acyl groups"/>
    <property type="evidence" value="ECO:0007669"/>
    <property type="project" value="UniProtKB-ARBA"/>
</dbReference>
<evidence type="ECO:0000313" key="3">
    <source>
        <dbReference type="EMBL" id="KAF8736358.1"/>
    </source>
</evidence>
<sequence length="430" mass="46372">MAKSVPLSSSKADASAAIGDGGVYSTGSSMANFAAQLKDKFLGLFSCGDRRTGANKDDDAPDEEPAGHQARFLRVTNQTPCLRTVAVPVKATIPPEAIKLNAMEESTAALRHRRTVPPVRSSLSATLANNFAPLASKLVHLAETGDVAIRRPTSDDDGVKFVGAESDADVRRLSGDEEHDLDMSVLPAPVLAVQATRLRHVLRKYTHNLPVVMTSPLIPPPAAFTAWTFTLDAHDIERLKHRIVCLGGEPQPSTFVPVVALAWTCLVRYRSVVPGDDVFLLFFADVRDRLDPPAGADYFGTCLSRCFTKLPARELHGERALAAAAAQGGIREMAEDAVAGWEFMRGIAIGTDGLSMDRLVHVSGSSRYEAADFGWGRPSLTVPARMNPDGQVALFSARDGHGVQVSVSMPHRDDQPFKSLFLQLLSRPDE</sequence>
<proteinExistence type="predicted"/>
<keyword evidence="1" id="KW-0808">Transferase</keyword>
<dbReference type="Proteomes" id="UP000636709">
    <property type="component" value="Unassembled WGS sequence"/>
</dbReference>
<dbReference type="InterPro" id="IPR051504">
    <property type="entry name" value="Plant_metabolite_acyltrans"/>
</dbReference>
<evidence type="ECO:0000256" key="2">
    <source>
        <dbReference type="ARBA" id="ARBA00023315"/>
    </source>
</evidence>
<protein>
    <submittedName>
        <fullName evidence="3">Uncharacterized protein</fullName>
    </submittedName>
</protein>
<dbReference type="Gene3D" id="3.30.559.10">
    <property type="entry name" value="Chloramphenicol acetyltransferase-like domain"/>
    <property type="match status" value="2"/>
</dbReference>
<organism evidence="3 4">
    <name type="scientific">Digitaria exilis</name>
    <dbReference type="NCBI Taxonomy" id="1010633"/>
    <lineage>
        <taxon>Eukaryota</taxon>
        <taxon>Viridiplantae</taxon>
        <taxon>Streptophyta</taxon>
        <taxon>Embryophyta</taxon>
        <taxon>Tracheophyta</taxon>
        <taxon>Spermatophyta</taxon>
        <taxon>Magnoliopsida</taxon>
        <taxon>Liliopsida</taxon>
        <taxon>Poales</taxon>
        <taxon>Poaceae</taxon>
        <taxon>PACMAD clade</taxon>
        <taxon>Panicoideae</taxon>
        <taxon>Panicodae</taxon>
        <taxon>Paniceae</taxon>
        <taxon>Anthephorinae</taxon>
        <taxon>Digitaria</taxon>
    </lineage>
</organism>